<accession>A0ABY6LZV1</accession>
<feature type="signal peptide" evidence="1">
    <location>
        <begin position="1"/>
        <end position="22"/>
    </location>
</feature>
<reference evidence="2" key="1">
    <citation type="submission" date="2021-08" db="EMBL/GenBank/DDBJ databases">
        <title>Flavobacterium sp. strain CC-SYL302.</title>
        <authorList>
            <person name="Lin S.-Y."/>
            <person name="Lee T.-H."/>
            <person name="Young C.-C."/>
        </authorList>
    </citation>
    <scope>NUCLEOTIDE SEQUENCE</scope>
    <source>
        <strain evidence="2">CC-SYL302</strain>
    </source>
</reference>
<evidence type="ECO:0000313" key="3">
    <source>
        <dbReference type="Proteomes" id="UP001163328"/>
    </source>
</evidence>
<sequence length="441" mass="50108">MHQKTVFIVLFLTLFFCSLSSAQHGAIQVNARAQQDKIMLRWAVNNPIDWQKANTTGFKLNKMLIKKDGVLLANPVKEELTILKAEPLEQWVEFIQKDNYAAIVAQALYGDSFEVGQENEDTLTKIVSISDELNQRFSFALFAADLSFEAAMKAGWGFIDEEVKLNEVYVYQVEAIDLPNINTGAYMLGLSDHEELPKITDFTAIPDDKQIMLSWGIERLNNVYSAYMIERSDEGKDFIPISQTNIVSINTSDLQNNKQMFYGNKIDANNQNYFYRIYGINSFGEKGPYSDIIQTQGVASVVVAPRIIDYSILNSNEVVLEWEFPVEEEKNINAFELHYAQKDLSDYEPVAHHINKSDRKFHYKGLSASNYFKVAVVDQQNNKLFSQSTLVQPIDTIPPSKPLALTGQIDSLGYVKLNWKPNTEKDLAGYRVLRAVCCQKN</sequence>
<gene>
    <name evidence="2" type="ORF">K5I29_02560</name>
</gene>
<dbReference type="RefSeq" id="WP_264434296.1">
    <property type="nucleotide sequence ID" value="NZ_CP081495.1"/>
</dbReference>
<organism evidence="2 3">
    <name type="scientific">Flavobacterium agricola</name>
    <dbReference type="NCBI Taxonomy" id="2870839"/>
    <lineage>
        <taxon>Bacteria</taxon>
        <taxon>Pseudomonadati</taxon>
        <taxon>Bacteroidota</taxon>
        <taxon>Flavobacteriia</taxon>
        <taxon>Flavobacteriales</taxon>
        <taxon>Flavobacteriaceae</taxon>
        <taxon>Flavobacterium</taxon>
    </lineage>
</organism>
<feature type="chain" id="PRO_5046565467" evidence="1">
    <location>
        <begin position="23"/>
        <end position="441"/>
    </location>
</feature>
<dbReference type="CDD" id="cd00063">
    <property type="entry name" value="FN3"/>
    <property type="match status" value="1"/>
</dbReference>
<dbReference type="Proteomes" id="UP001163328">
    <property type="component" value="Chromosome"/>
</dbReference>
<keyword evidence="1" id="KW-0732">Signal</keyword>
<protein>
    <submittedName>
        <fullName evidence="2">Fibronectin type III domain-containing protein</fullName>
    </submittedName>
</protein>
<dbReference type="InterPro" id="IPR013783">
    <property type="entry name" value="Ig-like_fold"/>
</dbReference>
<name>A0ABY6LZV1_9FLAO</name>
<dbReference type="Gene3D" id="2.60.40.10">
    <property type="entry name" value="Immunoglobulins"/>
    <property type="match status" value="3"/>
</dbReference>
<dbReference type="InterPro" id="IPR036116">
    <property type="entry name" value="FN3_sf"/>
</dbReference>
<evidence type="ECO:0000313" key="2">
    <source>
        <dbReference type="EMBL" id="UYW01822.1"/>
    </source>
</evidence>
<keyword evidence="3" id="KW-1185">Reference proteome</keyword>
<proteinExistence type="predicted"/>
<dbReference type="InterPro" id="IPR003961">
    <property type="entry name" value="FN3_dom"/>
</dbReference>
<dbReference type="EMBL" id="CP081495">
    <property type="protein sequence ID" value="UYW01822.1"/>
    <property type="molecule type" value="Genomic_DNA"/>
</dbReference>
<evidence type="ECO:0000256" key="1">
    <source>
        <dbReference type="SAM" id="SignalP"/>
    </source>
</evidence>
<dbReference type="SUPFAM" id="SSF49265">
    <property type="entry name" value="Fibronectin type III"/>
    <property type="match status" value="1"/>
</dbReference>